<evidence type="ECO:0000313" key="3">
    <source>
        <dbReference type="Proteomes" id="UP000054845"/>
    </source>
</evidence>
<sequence>MNLGRFEAQELDRLASLRAGSALSLFRFAAAWSIALSGLVHLCTAVLLLLRLTYMILLLSCIARGHTGSEWDRGLKVGRDALGAQAARHSGVSGIDTEACEAASIAAEDRSSADSL</sequence>
<dbReference type="EMBL" id="CCYA01000276">
    <property type="protein sequence ID" value="CEH18994.1"/>
    <property type="molecule type" value="Genomic_DNA"/>
</dbReference>
<reference evidence="2 3" key="1">
    <citation type="submission" date="2014-09" db="EMBL/GenBank/DDBJ databases">
        <authorList>
            <person name="Magalhaes I.L.F."/>
            <person name="Oliveira U."/>
            <person name="Santos F.R."/>
            <person name="Vidigal T.H.D.A."/>
            <person name="Brescovit A.D."/>
            <person name="Santos A.J."/>
        </authorList>
    </citation>
    <scope>NUCLEOTIDE SEQUENCE [LARGE SCALE GENOMIC DNA]</scope>
</reference>
<feature type="transmembrane region" description="Helical" evidence="1">
    <location>
        <begin position="29"/>
        <end position="50"/>
    </location>
</feature>
<keyword evidence="1" id="KW-0812">Transmembrane</keyword>
<keyword evidence="1" id="KW-0472">Membrane</keyword>
<proteinExistence type="predicted"/>
<accession>A0A0N7LBC4</accession>
<dbReference type="AlphaFoldDB" id="A0A0N7LBC4"/>
<dbReference type="Proteomes" id="UP000054845">
    <property type="component" value="Unassembled WGS sequence"/>
</dbReference>
<name>A0A0N7LBC4_9BASI</name>
<evidence type="ECO:0000256" key="1">
    <source>
        <dbReference type="SAM" id="Phobius"/>
    </source>
</evidence>
<evidence type="ECO:0000313" key="2">
    <source>
        <dbReference type="EMBL" id="CEH18994.1"/>
    </source>
</evidence>
<keyword evidence="1" id="KW-1133">Transmembrane helix</keyword>
<organism evidence="2 3">
    <name type="scientific">Ceraceosorus bombacis</name>
    <dbReference type="NCBI Taxonomy" id="401625"/>
    <lineage>
        <taxon>Eukaryota</taxon>
        <taxon>Fungi</taxon>
        <taxon>Dikarya</taxon>
        <taxon>Basidiomycota</taxon>
        <taxon>Ustilaginomycotina</taxon>
        <taxon>Exobasidiomycetes</taxon>
        <taxon>Ceraceosorales</taxon>
        <taxon>Ceraceosoraceae</taxon>
        <taxon>Ceraceosorus</taxon>
    </lineage>
</organism>
<protein>
    <submittedName>
        <fullName evidence="2">Uncharacterized protein</fullName>
    </submittedName>
</protein>
<keyword evidence="3" id="KW-1185">Reference proteome</keyword>